<dbReference type="RefSeq" id="WP_068527210.1">
    <property type="nucleotide sequence ID" value="NZ_LVJH01000002.1"/>
</dbReference>
<dbReference type="InterPro" id="IPR020449">
    <property type="entry name" value="Tscrpt_reg_AraC-type_HTH"/>
</dbReference>
<dbReference type="SMART" id="SM00342">
    <property type="entry name" value="HTH_ARAC"/>
    <property type="match status" value="1"/>
</dbReference>
<dbReference type="GO" id="GO:0043565">
    <property type="term" value="F:sequence-specific DNA binding"/>
    <property type="evidence" value="ECO:0007669"/>
    <property type="project" value="InterPro"/>
</dbReference>
<organism evidence="5 6">
    <name type="scientific">Paenibacillus glacialis</name>
    <dbReference type="NCBI Taxonomy" id="494026"/>
    <lineage>
        <taxon>Bacteria</taxon>
        <taxon>Bacillati</taxon>
        <taxon>Bacillota</taxon>
        <taxon>Bacilli</taxon>
        <taxon>Bacillales</taxon>
        <taxon>Paenibacillaceae</taxon>
        <taxon>Paenibacillus</taxon>
    </lineage>
</organism>
<dbReference type="InterPro" id="IPR037923">
    <property type="entry name" value="HTH-like"/>
</dbReference>
<dbReference type="Pfam" id="PF12833">
    <property type="entry name" value="HTH_18"/>
    <property type="match status" value="1"/>
</dbReference>
<dbReference type="PRINTS" id="PR00032">
    <property type="entry name" value="HTHARAC"/>
</dbReference>
<comment type="caution">
    <text evidence="5">The sequence shown here is derived from an EMBL/GenBank/DDBJ whole genome shotgun (WGS) entry which is preliminary data.</text>
</comment>
<evidence type="ECO:0000313" key="6">
    <source>
        <dbReference type="Proteomes" id="UP000076967"/>
    </source>
</evidence>
<gene>
    <name evidence="5" type="ORF">PGLA_00425</name>
</gene>
<keyword evidence="6" id="KW-1185">Reference proteome</keyword>
<keyword evidence="1" id="KW-0805">Transcription regulation</keyword>
<proteinExistence type="predicted"/>
<dbReference type="PROSITE" id="PS01124">
    <property type="entry name" value="HTH_ARAC_FAMILY_2"/>
    <property type="match status" value="1"/>
</dbReference>
<dbReference type="EMBL" id="LVJH01000002">
    <property type="protein sequence ID" value="OAB45898.1"/>
    <property type="molecule type" value="Genomic_DNA"/>
</dbReference>
<dbReference type="InterPro" id="IPR018060">
    <property type="entry name" value="HTH_AraC"/>
</dbReference>
<dbReference type="Pfam" id="PF02311">
    <property type="entry name" value="AraC_binding"/>
    <property type="match status" value="1"/>
</dbReference>
<dbReference type="PANTHER" id="PTHR43280">
    <property type="entry name" value="ARAC-FAMILY TRANSCRIPTIONAL REGULATOR"/>
    <property type="match status" value="1"/>
</dbReference>
<dbReference type="OrthoDB" id="9803764at2"/>
<reference evidence="5 6" key="1">
    <citation type="submission" date="2016-03" db="EMBL/GenBank/DDBJ databases">
        <title>Draft genome sequence of Paenibacillus glacialis DSM 22343.</title>
        <authorList>
            <person name="Shin S.-K."/>
            <person name="Yi H."/>
        </authorList>
    </citation>
    <scope>NUCLEOTIDE SEQUENCE [LARGE SCALE GENOMIC DNA]</scope>
    <source>
        <strain evidence="5 6">DSM 22343</strain>
    </source>
</reference>
<sequence>MLHASPSSFEIKPSLAKIVCEPSWKWQKRDKALPNYDLFYVWSGEGTLIRNDESYEIGKGSCFLFRPGDHTSAIHNPQKPLVLSYIHFDVLEPVTEIPHPYRMIRETVDFEYMLARYVRLFLVNTYAAKEEGQLILKQLMIHLLREDNNDNNQPVLKIVSNQLTEVIHEIANYIRQHPGIPHRVEDLAARAGLSPRYFSIKFKDLIGSPVQSYIIKMRIERAQHLLLYAGMNVTEVADTLGYRDIFFFSRQFKQYTGQNPSEIR</sequence>
<dbReference type="Proteomes" id="UP000076967">
    <property type="component" value="Unassembled WGS sequence"/>
</dbReference>
<dbReference type="Gene3D" id="2.60.120.10">
    <property type="entry name" value="Jelly Rolls"/>
    <property type="match status" value="1"/>
</dbReference>
<evidence type="ECO:0000313" key="5">
    <source>
        <dbReference type="EMBL" id="OAB45898.1"/>
    </source>
</evidence>
<evidence type="ECO:0000259" key="4">
    <source>
        <dbReference type="PROSITE" id="PS01124"/>
    </source>
</evidence>
<dbReference type="InterPro" id="IPR014710">
    <property type="entry name" value="RmlC-like_jellyroll"/>
</dbReference>
<dbReference type="InterPro" id="IPR009057">
    <property type="entry name" value="Homeodomain-like_sf"/>
</dbReference>
<dbReference type="AlphaFoldDB" id="A0A168NL47"/>
<dbReference type="SUPFAM" id="SSF46689">
    <property type="entry name" value="Homeodomain-like"/>
    <property type="match status" value="2"/>
</dbReference>
<dbReference type="InterPro" id="IPR003313">
    <property type="entry name" value="AraC-bd"/>
</dbReference>
<accession>A0A168NL47</accession>
<evidence type="ECO:0000256" key="1">
    <source>
        <dbReference type="ARBA" id="ARBA00023015"/>
    </source>
</evidence>
<dbReference type="GO" id="GO:0003700">
    <property type="term" value="F:DNA-binding transcription factor activity"/>
    <property type="evidence" value="ECO:0007669"/>
    <property type="project" value="InterPro"/>
</dbReference>
<keyword evidence="3" id="KW-0804">Transcription</keyword>
<feature type="domain" description="HTH araC/xylS-type" evidence="4">
    <location>
        <begin position="168"/>
        <end position="264"/>
    </location>
</feature>
<evidence type="ECO:0000256" key="2">
    <source>
        <dbReference type="ARBA" id="ARBA00023125"/>
    </source>
</evidence>
<protein>
    <recommendedName>
        <fullName evidence="4">HTH araC/xylS-type domain-containing protein</fullName>
    </recommendedName>
</protein>
<dbReference type="PROSITE" id="PS00041">
    <property type="entry name" value="HTH_ARAC_FAMILY_1"/>
    <property type="match status" value="1"/>
</dbReference>
<dbReference type="PANTHER" id="PTHR43280:SF28">
    <property type="entry name" value="HTH-TYPE TRANSCRIPTIONAL ACTIVATOR RHAS"/>
    <property type="match status" value="1"/>
</dbReference>
<dbReference type="SUPFAM" id="SSF51215">
    <property type="entry name" value="Regulatory protein AraC"/>
    <property type="match status" value="1"/>
</dbReference>
<keyword evidence="2" id="KW-0238">DNA-binding</keyword>
<evidence type="ECO:0000256" key="3">
    <source>
        <dbReference type="ARBA" id="ARBA00023163"/>
    </source>
</evidence>
<dbReference type="Gene3D" id="1.10.10.60">
    <property type="entry name" value="Homeodomain-like"/>
    <property type="match status" value="2"/>
</dbReference>
<name>A0A168NL47_9BACL</name>
<dbReference type="InterPro" id="IPR018062">
    <property type="entry name" value="HTH_AraC-typ_CS"/>
</dbReference>
<dbReference type="STRING" id="494026.PGLA_00425"/>